<dbReference type="RefSeq" id="WP_012476928.1">
    <property type="nucleotide sequence ID" value="NC_010849.1"/>
</dbReference>
<keyword evidence="2" id="KW-0614">Plasmid</keyword>
<evidence type="ECO:0000256" key="1">
    <source>
        <dbReference type="SAM" id="Phobius"/>
    </source>
</evidence>
<accession>Q2LEV5</accession>
<keyword evidence="1" id="KW-1133">Transmembrane helix</keyword>
<feature type="transmembrane region" description="Helical" evidence="1">
    <location>
        <begin position="260"/>
        <end position="280"/>
    </location>
</feature>
<keyword evidence="1" id="KW-0812">Transmembrane</keyword>
<proteinExistence type="predicted"/>
<gene>
    <name evidence="2" type="ORF">pRL1.31</name>
</gene>
<evidence type="ECO:0000313" key="2">
    <source>
        <dbReference type="EMBL" id="ABC67360.1"/>
    </source>
</evidence>
<feature type="transmembrane region" description="Helical" evidence="1">
    <location>
        <begin position="232"/>
        <end position="254"/>
    </location>
</feature>
<sequence length="303" mass="33336">MKAHGHEDPYGQPYELNASTELEFVAMMRVMVERSGRTRGQIAAFGNLPRSTVYHFVAAKTRTMPKNPEQVQDFAVACGLNPIGVRRVMWLWEKIRDEQFREAQSRSFSVNVAQSRSFPVNVADDVVDGELIEDAEALELSPRLREHLRRAIQEGYPVEVGKDEAERDFTAGDQDAEATAGAMRDVVVHGDFTVNNRVDAAAEDGGDQEGDDPPAQPLLVSALRDGEMFGRLMILLLFASAFVLVLFIVVVSMITSNLMAAVGAVVGLVSLVAALLFWGFNYINTSPRVPPCNHASGKPPPWH</sequence>
<dbReference type="AlphaFoldDB" id="Q2LEV5"/>
<name>Q2LEV5_9ACTN</name>
<protein>
    <submittedName>
        <fullName evidence="2">Uncharacterized protein</fullName>
    </submittedName>
</protein>
<reference evidence="2" key="1">
    <citation type="journal article" date="2006" name="Appl. Environ. Microbiol.">
        <title>Diversity of telomere palindromic sequences and replication genes among Streptomyces linear plasmids.</title>
        <authorList>
            <person name="Zhang R."/>
            <person name="Yang Y."/>
            <person name="Fang P."/>
            <person name="Jiang C."/>
            <person name="Xu L."/>
            <person name="Zhu Y."/>
            <person name="Shen M."/>
            <person name="Xia H."/>
            <person name="Zhao J."/>
            <person name="Chen T."/>
            <person name="Qin Z."/>
        </authorList>
    </citation>
    <scope>NUCLEOTIDE SEQUENCE</scope>
    <source>
        <strain evidence="2">44030</strain>
        <plasmid evidence="2">pRL1</plasmid>
    </source>
</reference>
<geneLocation type="plasmid" evidence="2">
    <name>pRL1</name>
</geneLocation>
<dbReference type="EMBL" id="DQ322649">
    <property type="protein sequence ID" value="ABC67360.1"/>
    <property type="molecule type" value="Genomic_DNA"/>
</dbReference>
<keyword evidence="1" id="KW-0472">Membrane</keyword>
<organism evidence="2">
    <name type="scientific">Streptomyces sp. 44030</name>
    <dbReference type="NCBI Taxonomy" id="364102"/>
    <lineage>
        <taxon>Bacteria</taxon>
        <taxon>Bacillati</taxon>
        <taxon>Actinomycetota</taxon>
        <taxon>Actinomycetes</taxon>
        <taxon>Kitasatosporales</taxon>
        <taxon>Streptomycetaceae</taxon>
        <taxon>Streptomyces</taxon>
    </lineage>
</organism>